<dbReference type="InterPro" id="IPR043137">
    <property type="entry name" value="GGT_ssub_C"/>
</dbReference>
<dbReference type="InterPro" id="IPR051792">
    <property type="entry name" value="GGT_bact"/>
</dbReference>
<protein>
    <recommendedName>
        <fullName evidence="9">Glutathione hydrolase proenzyme</fullName>
        <ecNumber evidence="9">2.3.2.2</ecNumber>
        <ecNumber evidence="9">3.4.19.13</ecNumber>
    </recommendedName>
    <component>
        <recommendedName>
            <fullName evidence="9">Glutathione hydrolase large chain</fullName>
        </recommendedName>
    </component>
    <component>
        <recommendedName>
            <fullName evidence="9">Glutathione hydrolase small chain</fullName>
        </recommendedName>
    </component>
</protein>
<evidence type="ECO:0000256" key="8">
    <source>
        <dbReference type="ARBA" id="ARBA00047417"/>
    </source>
</evidence>
<comment type="similarity">
    <text evidence="3 9">Belongs to the gamma-glutamyltransferase family.</text>
</comment>
<dbReference type="EC" id="3.4.19.13" evidence="9"/>
<sequence length="594" mass="65217">MLKTITPRLSKKLKHFSLFAVALTLNFNYANAQVEKEKDVKAFEFLSKANAKGFERKAQEFKNGAVVSAHPEATAVGVAILKKGGNAVDATVAVKFALAVVYPNAGNIGGGGFLIYRSAKGKIASMDFREKAPALADKDMYLDVNGDPISEKSKEGHLAAGVPGTVAGMVELHKKYGKLKWAELVEPAYQLAKNGFKLTKQQVNELNRLQTKFKQFNPLGTVFIKEEGEWAAGDVLVQTELANTMRLIRDKGRAGFYEGEVAEFIEAEMKRGGGLISKEDLKNYHAAWRKPIVGDYKGYKVITMPPTSSGGIALVQMLQSVANYPLSKWGFNADSTIQVMVEAERRVYADRAKHLGDPDFWKVPQKQLLQPAYNKNRMANLNWDKATPSAEIQAGEFARKESEETTHFSVVDKDGNAVSLTTTINTSYGNYVVVKGAGFLLNNEMDDFSVKPGVANYFGLIGYEANAIAPNKRMLSSMTPTILEKDGKLAMVVGTPGGSTIMTSVFQTILNVVDFGMDMQQAVNAKKFHHQWLPDRVDIEPNALRPEIQQKLEAKGYTFYKRNSIGRVDAILVTKAGLYQTGADPRGDDTAGGW</sequence>
<evidence type="ECO:0000313" key="12">
    <source>
        <dbReference type="Proteomes" id="UP001517367"/>
    </source>
</evidence>
<dbReference type="SUPFAM" id="SSF56235">
    <property type="entry name" value="N-terminal nucleophile aminohydrolases (Ntn hydrolases)"/>
    <property type="match status" value="1"/>
</dbReference>
<dbReference type="PANTHER" id="PTHR43199">
    <property type="entry name" value="GLUTATHIONE HYDROLASE"/>
    <property type="match status" value="1"/>
</dbReference>
<dbReference type="Pfam" id="PF01019">
    <property type="entry name" value="G_glu_transpept"/>
    <property type="match status" value="1"/>
</dbReference>
<comment type="catalytic activity">
    <reaction evidence="1 9">
        <text>an S-substituted glutathione + H2O = an S-substituted L-cysteinylglycine + L-glutamate</text>
        <dbReference type="Rhea" id="RHEA:59468"/>
        <dbReference type="ChEBI" id="CHEBI:15377"/>
        <dbReference type="ChEBI" id="CHEBI:29985"/>
        <dbReference type="ChEBI" id="CHEBI:90779"/>
        <dbReference type="ChEBI" id="CHEBI:143103"/>
        <dbReference type="EC" id="3.4.19.13"/>
    </reaction>
</comment>
<comment type="pathway">
    <text evidence="9">Sulfur metabolism; glutathione metabolism.</text>
</comment>
<evidence type="ECO:0000256" key="5">
    <source>
        <dbReference type="ARBA" id="ARBA00022801"/>
    </source>
</evidence>
<dbReference type="PROSITE" id="PS00462">
    <property type="entry name" value="G_GLU_TRANSPEPTIDASE"/>
    <property type="match status" value="1"/>
</dbReference>
<evidence type="ECO:0000256" key="7">
    <source>
        <dbReference type="ARBA" id="ARBA00023315"/>
    </source>
</evidence>
<keyword evidence="12" id="KW-1185">Reference proteome</keyword>
<evidence type="ECO:0000313" key="11">
    <source>
        <dbReference type="EMBL" id="MFN0292761.1"/>
    </source>
</evidence>
<dbReference type="PRINTS" id="PR01210">
    <property type="entry name" value="GGTRANSPTASE"/>
</dbReference>
<dbReference type="InterPro" id="IPR029055">
    <property type="entry name" value="Ntn_hydrolases_N"/>
</dbReference>
<accession>A0ABW9JLF2</accession>
<dbReference type="GO" id="GO:0103068">
    <property type="term" value="F:leukotriene C4 gamma-glutamyl transferase activity"/>
    <property type="evidence" value="ECO:0007669"/>
    <property type="project" value="UniProtKB-EC"/>
</dbReference>
<evidence type="ECO:0000256" key="9">
    <source>
        <dbReference type="RuleBase" id="RU368036"/>
    </source>
</evidence>
<dbReference type="EMBL" id="SRMP02000034">
    <property type="protein sequence ID" value="MFN0292761.1"/>
    <property type="molecule type" value="Genomic_DNA"/>
</dbReference>
<proteinExistence type="inferred from homology"/>
<dbReference type="Proteomes" id="UP001517367">
    <property type="component" value="Unassembled WGS sequence"/>
</dbReference>
<dbReference type="InterPro" id="IPR055262">
    <property type="entry name" value="GGT_CS"/>
</dbReference>
<dbReference type="RefSeq" id="WP_138728528.1">
    <property type="nucleotide sequence ID" value="NZ_SRMP02000034.1"/>
</dbReference>
<dbReference type="InterPro" id="IPR043138">
    <property type="entry name" value="GGT_lsub"/>
</dbReference>
<gene>
    <name evidence="11" type="primary">ggt</name>
    <name evidence="11" type="ORF">E5L68_015290</name>
</gene>
<reference evidence="11 12" key="1">
    <citation type="submission" date="2024-12" db="EMBL/GenBank/DDBJ databases">
        <authorList>
            <person name="Hu S."/>
        </authorList>
    </citation>
    <scope>NUCLEOTIDE SEQUENCE [LARGE SCALE GENOMIC DNA]</scope>
    <source>
        <strain evidence="11 12">P-25</strain>
    </source>
</reference>
<evidence type="ECO:0000256" key="2">
    <source>
        <dbReference type="ARBA" id="ARBA00001089"/>
    </source>
</evidence>
<comment type="PTM">
    <text evidence="9">Cleaved by autocatalysis into a large and a small subunit.</text>
</comment>
<comment type="subunit">
    <text evidence="9">This enzyme consists of two polypeptide chains, which are synthesized in precursor form from a single polypeptide.</text>
</comment>
<evidence type="ECO:0000256" key="3">
    <source>
        <dbReference type="ARBA" id="ARBA00009381"/>
    </source>
</evidence>
<comment type="catalytic activity">
    <reaction evidence="8 9">
        <text>an N-terminal (5-L-glutamyl)-[peptide] + an alpha-amino acid = 5-L-glutamyl amino acid + an N-terminal L-alpha-aminoacyl-[peptide]</text>
        <dbReference type="Rhea" id="RHEA:23904"/>
        <dbReference type="Rhea" id="RHEA-COMP:9780"/>
        <dbReference type="Rhea" id="RHEA-COMP:9795"/>
        <dbReference type="ChEBI" id="CHEBI:77644"/>
        <dbReference type="ChEBI" id="CHEBI:78597"/>
        <dbReference type="ChEBI" id="CHEBI:78599"/>
        <dbReference type="ChEBI" id="CHEBI:78608"/>
        <dbReference type="EC" id="2.3.2.2"/>
    </reaction>
</comment>
<keyword evidence="10" id="KW-0732">Signal</keyword>
<evidence type="ECO:0000256" key="6">
    <source>
        <dbReference type="ARBA" id="ARBA00023145"/>
    </source>
</evidence>
<organism evidence="11 12">
    <name type="scientific">Pedobacter helvus</name>
    <dbReference type="NCBI Taxonomy" id="2563444"/>
    <lineage>
        <taxon>Bacteria</taxon>
        <taxon>Pseudomonadati</taxon>
        <taxon>Bacteroidota</taxon>
        <taxon>Sphingobacteriia</taxon>
        <taxon>Sphingobacteriales</taxon>
        <taxon>Sphingobacteriaceae</taxon>
        <taxon>Pedobacter</taxon>
    </lineage>
</organism>
<feature type="chain" id="PRO_5045145508" description="Glutathione hydrolase proenzyme" evidence="10">
    <location>
        <begin position="33"/>
        <end position="594"/>
    </location>
</feature>
<dbReference type="Gene3D" id="3.60.20.40">
    <property type="match status" value="1"/>
</dbReference>
<dbReference type="NCBIfam" id="TIGR00066">
    <property type="entry name" value="g_glut_trans"/>
    <property type="match status" value="1"/>
</dbReference>
<dbReference type="PANTHER" id="PTHR43199:SF1">
    <property type="entry name" value="GLUTATHIONE HYDROLASE PROENZYME"/>
    <property type="match status" value="1"/>
</dbReference>
<dbReference type="InterPro" id="IPR000101">
    <property type="entry name" value="GGT_peptidase"/>
</dbReference>
<evidence type="ECO:0000256" key="1">
    <source>
        <dbReference type="ARBA" id="ARBA00001049"/>
    </source>
</evidence>
<keyword evidence="9" id="KW-0317">Glutathione biosynthesis</keyword>
<evidence type="ECO:0000256" key="4">
    <source>
        <dbReference type="ARBA" id="ARBA00022679"/>
    </source>
</evidence>
<comment type="catalytic activity">
    <reaction evidence="2 9">
        <text>glutathione + H2O = L-cysteinylglycine + L-glutamate</text>
        <dbReference type="Rhea" id="RHEA:28807"/>
        <dbReference type="ChEBI" id="CHEBI:15377"/>
        <dbReference type="ChEBI" id="CHEBI:29985"/>
        <dbReference type="ChEBI" id="CHEBI:57925"/>
        <dbReference type="ChEBI" id="CHEBI:61694"/>
        <dbReference type="EC" id="3.4.19.13"/>
    </reaction>
</comment>
<keyword evidence="5 9" id="KW-0378">Hydrolase</keyword>
<evidence type="ECO:0000256" key="10">
    <source>
        <dbReference type="SAM" id="SignalP"/>
    </source>
</evidence>
<feature type="signal peptide" evidence="10">
    <location>
        <begin position="1"/>
        <end position="32"/>
    </location>
</feature>
<dbReference type="Gene3D" id="1.10.246.130">
    <property type="match status" value="1"/>
</dbReference>
<name>A0ABW9JLF2_9SPHI</name>
<dbReference type="EC" id="2.3.2.2" evidence="9"/>
<keyword evidence="6 9" id="KW-0865">Zymogen</keyword>
<comment type="caution">
    <text evidence="11">The sequence shown here is derived from an EMBL/GenBank/DDBJ whole genome shotgun (WGS) entry which is preliminary data.</text>
</comment>
<keyword evidence="4 9" id="KW-0808">Transferase</keyword>
<keyword evidence="7 9" id="KW-0012">Acyltransferase</keyword>